<evidence type="ECO:0000313" key="9">
    <source>
        <dbReference type="Proteomes" id="UP000319143"/>
    </source>
</evidence>
<dbReference type="InterPro" id="IPR044846">
    <property type="entry name" value="GH10"/>
</dbReference>
<dbReference type="Gene3D" id="3.20.20.80">
    <property type="entry name" value="Glycosidases"/>
    <property type="match status" value="1"/>
</dbReference>
<evidence type="ECO:0000256" key="6">
    <source>
        <dbReference type="RuleBase" id="RU361174"/>
    </source>
</evidence>
<dbReference type="PRINTS" id="PR00134">
    <property type="entry name" value="GLHYDRLASE10"/>
</dbReference>
<feature type="active site" description="Nucleophile" evidence="5">
    <location>
        <position position="620"/>
    </location>
</feature>
<evidence type="ECO:0000256" key="3">
    <source>
        <dbReference type="ARBA" id="ARBA00023295"/>
    </source>
</evidence>
<dbReference type="InterPro" id="IPR017853">
    <property type="entry name" value="GH"/>
</dbReference>
<proteinExistence type="inferred from homology"/>
<dbReference type="SUPFAM" id="SSF51445">
    <property type="entry name" value="(Trans)glycosidases"/>
    <property type="match status" value="1"/>
</dbReference>
<evidence type="ECO:0000256" key="2">
    <source>
        <dbReference type="ARBA" id="ARBA00023277"/>
    </source>
</evidence>
<accession>A0A5C6D5X8</accession>
<keyword evidence="1 6" id="KW-0378">Hydrolase</keyword>
<sequence length="717" mass="79547">MQKLPKAMSKYSFCLPHRAAITFLSLAALIVLTDVQWASSQEPNSQQRAAGRRGGFGSPIELGPDDVAAYDAPPQGFKNERDDVPHGKLEMIEYISKTVGTTRNMQVYTPPAYTADKKYPVLYLLHGIGGDETEWQRFASPNVILDNLIAEGKAVPMIVVMPNGRAQENDRAEGNVMASAAAFAVFERDLLDDVIPAIESKYSVDTRREMRAIAGLSMGGGQSFNFGLGNLDTFAWVGPFSAAPNTKPVEALIPNVDDAKTKLKLLWISCGNKDGLIRISQNIHQFLKKNEIDHVWHVDGHGHDPQHWSSSLYWFAQSVFQDNKPTQVKQEAATIPSKATDTLKTVFKDDFLVGTAVNRSITTGRGFRRTPEEVQSDIELVKKHFNQIVSENDMKWQMIHPRPGANGYDFEVADALVDFAARNDMMVAGHTLVWHSQTPNWVFEGTEVPADVLDRVNDPSIRDSGQRGFGRFRGFDLNGPRASREELLDRMREHIHTVVGRYKGKIKVWDVVNEAISDNGPDILRRSPWSVIIGPDFIAKAFEYAHEADADAILRYNDYGLENPEKRRKLIELIKSLQEKNVPVMAIGSQTHCNVSISFGTMDNALTEMKSLGLPIHITELDVNSAVAGQRGFGADINSNAQSTEGGLVSDADKQLADAYAGLFRACVKHRDVIEIVTFWGPNDALSWRSRGRPLLFDGANQPKPAFHAVLQVATEK</sequence>
<comment type="caution">
    <text evidence="8">The sequence shown here is derived from an EMBL/GenBank/DDBJ whole genome shotgun (WGS) entry which is preliminary data.</text>
</comment>
<dbReference type="Pfam" id="PF00331">
    <property type="entry name" value="Glyco_hydro_10"/>
    <property type="match status" value="1"/>
</dbReference>
<evidence type="ECO:0000256" key="5">
    <source>
        <dbReference type="PROSITE-ProRule" id="PRU10061"/>
    </source>
</evidence>
<protein>
    <recommendedName>
        <fullName evidence="6">Beta-xylanase</fullName>
        <ecNumber evidence="6">3.2.1.8</ecNumber>
    </recommendedName>
</protein>
<feature type="domain" description="GH10" evidence="7">
    <location>
        <begin position="337"/>
        <end position="713"/>
    </location>
</feature>
<keyword evidence="4 6" id="KW-0624">Polysaccharide degradation</keyword>
<evidence type="ECO:0000256" key="4">
    <source>
        <dbReference type="ARBA" id="ARBA00023326"/>
    </source>
</evidence>
<dbReference type="InterPro" id="IPR029058">
    <property type="entry name" value="AB_hydrolase_fold"/>
</dbReference>
<dbReference type="Proteomes" id="UP000319143">
    <property type="component" value="Unassembled WGS sequence"/>
</dbReference>
<keyword evidence="9" id="KW-1185">Reference proteome</keyword>
<name>A0A5C6D5X8_9BACT</name>
<dbReference type="SUPFAM" id="SSF53474">
    <property type="entry name" value="alpha/beta-Hydrolases"/>
    <property type="match status" value="1"/>
</dbReference>
<dbReference type="Gene3D" id="3.40.50.1820">
    <property type="entry name" value="alpha/beta hydrolase"/>
    <property type="match status" value="1"/>
</dbReference>
<comment type="catalytic activity">
    <reaction evidence="6">
        <text>Endohydrolysis of (1-&gt;4)-beta-D-xylosidic linkages in xylans.</text>
        <dbReference type="EC" id="3.2.1.8"/>
    </reaction>
</comment>
<organism evidence="8 9">
    <name type="scientific">Novipirellula artificiosorum</name>
    <dbReference type="NCBI Taxonomy" id="2528016"/>
    <lineage>
        <taxon>Bacteria</taxon>
        <taxon>Pseudomonadati</taxon>
        <taxon>Planctomycetota</taxon>
        <taxon>Planctomycetia</taxon>
        <taxon>Pirellulales</taxon>
        <taxon>Pirellulaceae</taxon>
        <taxon>Novipirellula</taxon>
    </lineage>
</organism>
<dbReference type="InterPro" id="IPR001000">
    <property type="entry name" value="GH10_dom"/>
</dbReference>
<evidence type="ECO:0000313" key="8">
    <source>
        <dbReference type="EMBL" id="TWU31151.1"/>
    </source>
</evidence>
<dbReference type="Pfam" id="PF00756">
    <property type="entry name" value="Esterase"/>
    <property type="match status" value="1"/>
</dbReference>
<dbReference type="InterPro" id="IPR031158">
    <property type="entry name" value="GH10_AS"/>
</dbReference>
<keyword evidence="2 6" id="KW-0119">Carbohydrate metabolism</keyword>
<dbReference type="PANTHER" id="PTHR31490">
    <property type="entry name" value="GLYCOSYL HYDROLASE"/>
    <property type="match status" value="1"/>
</dbReference>
<dbReference type="RefSeq" id="WP_197231833.1">
    <property type="nucleotide sequence ID" value="NZ_SJPV01000018.1"/>
</dbReference>
<reference evidence="8 9" key="1">
    <citation type="submission" date="2019-02" db="EMBL/GenBank/DDBJ databases">
        <title>Deep-cultivation of Planctomycetes and their phenomic and genomic characterization uncovers novel biology.</title>
        <authorList>
            <person name="Wiegand S."/>
            <person name="Jogler M."/>
            <person name="Boedeker C."/>
            <person name="Pinto D."/>
            <person name="Vollmers J."/>
            <person name="Rivas-Marin E."/>
            <person name="Kohn T."/>
            <person name="Peeters S.H."/>
            <person name="Heuer A."/>
            <person name="Rast P."/>
            <person name="Oberbeckmann S."/>
            <person name="Bunk B."/>
            <person name="Jeske O."/>
            <person name="Meyerdierks A."/>
            <person name="Storesund J.E."/>
            <person name="Kallscheuer N."/>
            <person name="Luecker S."/>
            <person name="Lage O.M."/>
            <person name="Pohl T."/>
            <person name="Merkel B.J."/>
            <person name="Hornburger P."/>
            <person name="Mueller R.-W."/>
            <person name="Bruemmer F."/>
            <person name="Labrenz M."/>
            <person name="Spormann A.M."/>
            <person name="Op Den Camp H."/>
            <person name="Overmann J."/>
            <person name="Amann R."/>
            <person name="Jetten M.S.M."/>
            <person name="Mascher T."/>
            <person name="Medema M.H."/>
            <person name="Devos D.P."/>
            <person name="Kaster A.-K."/>
            <person name="Ovreas L."/>
            <person name="Rohde M."/>
            <person name="Galperin M.Y."/>
            <person name="Jogler C."/>
        </authorList>
    </citation>
    <scope>NUCLEOTIDE SEQUENCE [LARGE SCALE GENOMIC DNA]</scope>
    <source>
        <strain evidence="8 9">Poly41</strain>
    </source>
</reference>
<evidence type="ECO:0000259" key="7">
    <source>
        <dbReference type="PROSITE" id="PS51760"/>
    </source>
</evidence>
<dbReference type="EC" id="3.2.1.8" evidence="6"/>
<dbReference type="GO" id="GO:0031176">
    <property type="term" value="F:endo-1,4-beta-xylanase activity"/>
    <property type="evidence" value="ECO:0007669"/>
    <property type="project" value="UniProtKB-EC"/>
</dbReference>
<keyword evidence="8" id="KW-0858">Xylan degradation</keyword>
<dbReference type="AlphaFoldDB" id="A0A5C6D5X8"/>
<dbReference type="PROSITE" id="PS00591">
    <property type="entry name" value="GH10_1"/>
    <property type="match status" value="1"/>
</dbReference>
<dbReference type="SMART" id="SM00633">
    <property type="entry name" value="Glyco_10"/>
    <property type="match status" value="1"/>
</dbReference>
<keyword evidence="3 6" id="KW-0326">Glycosidase</keyword>
<dbReference type="GO" id="GO:0045493">
    <property type="term" value="P:xylan catabolic process"/>
    <property type="evidence" value="ECO:0007669"/>
    <property type="project" value="UniProtKB-KW"/>
</dbReference>
<dbReference type="PROSITE" id="PS51760">
    <property type="entry name" value="GH10_2"/>
    <property type="match status" value="1"/>
</dbReference>
<gene>
    <name evidence="8" type="primary">xynA_2</name>
    <name evidence="8" type="ORF">Poly41_63420</name>
</gene>
<dbReference type="EMBL" id="SJPV01000018">
    <property type="protein sequence ID" value="TWU31151.1"/>
    <property type="molecule type" value="Genomic_DNA"/>
</dbReference>
<evidence type="ECO:0000256" key="1">
    <source>
        <dbReference type="ARBA" id="ARBA00022801"/>
    </source>
</evidence>
<comment type="similarity">
    <text evidence="6">Belongs to the glycosyl hydrolase 10 (cellulase F) family.</text>
</comment>
<dbReference type="InterPro" id="IPR000801">
    <property type="entry name" value="Esterase-like"/>
</dbReference>
<dbReference type="PANTHER" id="PTHR31490:SF90">
    <property type="entry name" value="ENDO-1,4-BETA-XYLANASE A"/>
    <property type="match status" value="1"/>
</dbReference>